<proteinExistence type="predicted"/>
<evidence type="ECO:0000313" key="1">
    <source>
        <dbReference type="EMBL" id="KAJ3483528.1"/>
    </source>
</evidence>
<dbReference type="EMBL" id="JANAWD010000224">
    <property type="protein sequence ID" value="KAJ3483528.1"/>
    <property type="molecule type" value="Genomic_DNA"/>
</dbReference>
<protein>
    <submittedName>
        <fullName evidence="1">Uncharacterized protein</fullName>
    </submittedName>
</protein>
<dbReference type="AlphaFoldDB" id="A0AAD5V318"/>
<name>A0AAD5V318_9APHY</name>
<organism evidence="1 2">
    <name type="scientific">Meripilus lineatus</name>
    <dbReference type="NCBI Taxonomy" id="2056292"/>
    <lineage>
        <taxon>Eukaryota</taxon>
        <taxon>Fungi</taxon>
        <taxon>Dikarya</taxon>
        <taxon>Basidiomycota</taxon>
        <taxon>Agaricomycotina</taxon>
        <taxon>Agaricomycetes</taxon>
        <taxon>Polyporales</taxon>
        <taxon>Meripilaceae</taxon>
        <taxon>Meripilus</taxon>
    </lineage>
</organism>
<sequence>MAYKNFIHKDRLAADRISSSSTLSGGLGSISRAGRRVVPQLPPSGLANYPFSDINISFDTVGAYSGTGVSVSELLARNERTLASTMVNPYDAIIVEEVCELKLLVSWPGYPPLDKCCPKVSLYSSGKPITRLRLAVAVAKAISSFVENVRCIPVDPACQQISLSAAGGVRLEQLFLVGLNNPIGDAIQVEIHLALASS</sequence>
<accession>A0AAD5V318</accession>
<dbReference type="Proteomes" id="UP001212997">
    <property type="component" value="Unassembled WGS sequence"/>
</dbReference>
<keyword evidence="2" id="KW-1185">Reference proteome</keyword>
<gene>
    <name evidence="1" type="ORF">NLI96_g6242</name>
</gene>
<reference evidence="1" key="1">
    <citation type="submission" date="2022-07" db="EMBL/GenBank/DDBJ databases">
        <title>Genome Sequence of Physisporinus lineatus.</title>
        <authorList>
            <person name="Buettner E."/>
        </authorList>
    </citation>
    <scope>NUCLEOTIDE SEQUENCE</scope>
    <source>
        <strain evidence="1">VT162</strain>
    </source>
</reference>
<evidence type="ECO:0000313" key="2">
    <source>
        <dbReference type="Proteomes" id="UP001212997"/>
    </source>
</evidence>
<comment type="caution">
    <text evidence="1">The sequence shown here is derived from an EMBL/GenBank/DDBJ whole genome shotgun (WGS) entry which is preliminary data.</text>
</comment>